<dbReference type="InterPro" id="IPR050604">
    <property type="entry name" value="PDZ-LIM_domain"/>
</dbReference>
<keyword evidence="2" id="KW-0963">Cytoplasm</keyword>
<protein>
    <recommendedName>
        <fullName evidence="5">PDZ domain-containing protein</fullName>
    </recommendedName>
</protein>
<dbReference type="PANTHER" id="PTHR24214">
    <property type="entry name" value="PDZ AND LIM DOMAIN PROTEIN ZASP"/>
    <property type="match status" value="1"/>
</dbReference>
<dbReference type="GO" id="GO:0031941">
    <property type="term" value="C:filamentous actin"/>
    <property type="evidence" value="ECO:0007669"/>
    <property type="project" value="TreeGrafter"/>
</dbReference>
<dbReference type="Pfam" id="PF00595">
    <property type="entry name" value="PDZ"/>
    <property type="match status" value="1"/>
</dbReference>
<proteinExistence type="evidence at transcript level"/>
<feature type="region of interest" description="Disordered" evidence="4">
    <location>
        <begin position="172"/>
        <end position="219"/>
    </location>
</feature>
<dbReference type="AlphaFoldDB" id="A0A0U1S638"/>
<sequence>MAGGIFTVDLARDGQATPWGFRLHGGKDVGCPLSVQRVFLGTPSEGEIHRGDVILMIGNKDARHLTHQEATDIFRKAGNNLKLVIQRGKHVPTSGSSTPVNSPFGSTPFLNLSGGPVTMYHFAASPPSAGSTPPPPMIKPLPTTQFTDNYRPYTPDSQSMTDEESQEYLVEKHRERQSIASQAHRTFPLITPQAKPRHDLPTGSYLRFVSDPNWKSPQS</sequence>
<dbReference type="SUPFAM" id="SSF50156">
    <property type="entry name" value="PDZ domain-like"/>
    <property type="match status" value="1"/>
</dbReference>
<dbReference type="Gene3D" id="2.30.42.10">
    <property type="match status" value="1"/>
</dbReference>
<comment type="subcellular location">
    <subcellularLocation>
        <location evidence="1">Cytoplasm</location>
    </subcellularLocation>
</comment>
<reference evidence="6" key="1">
    <citation type="submission" date="2007-10" db="EMBL/GenBank/DDBJ databases">
        <title>Classification and functional annotation of ESTs from venom glands of Isometrus maculatus.</title>
        <authorList>
            <person name="Li W."/>
            <person name="Ma Y."/>
            <person name="Zhao R."/>
            <person name="Cao Z."/>
        </authorList>
    </citation>
    <scope>NUCLEOTIDE SEQUENCE</scope>
    <source>
        <tissue evidence="6">Venom gland</tissue>
    </source>
</reference>
<dbReference type="FunFam" id="2.30.42.10:FF:000192">
    <property type="entry name" value="Uncharacterized protein, isoform J"/>
    <property type="match status" value="1"/>
</dbReference>
<dbReference type="GO" id="GO:0030018">
    <property type="term" value="C:Z disc"/>
    <property type="evidence" value="ECO:0007669"/>
    <property type="project" value="TreeGrafter"/>
</dbReference>
<dbReference type="PANTHER" id="PTHR24214:SF38">
    <property type="entry name" value="PDZ AND LIM DOMAIN PROTEIN ZASP-RELATED"/>
    <property type="match status" value="1"/>
</dbReference>
<dbReference type="GO" id="GO:0005912">
    <property type="term" value="C:adherens junction"/>
    <property type="evidence" value="ECO:0007669"/>
    <property type="project" value="TreeGrafter"/>
</dbReference>
<dbReference type="GO" id="GO:0003779">
    <property type="term" value="F:actin binding"/>
    <property type="evidence" value="ECO:0007669"/>
    <property type="project" value="TreeGrafter"/>
</dbReference>
<evidence type="ECO:0000256" key="3">
    <source>
        <dbReference type="ARBA" id="ARBA00023038"/>
    </source>
</evidence>
<keyword evidence="3" id="KW-0479">Metal-binding</keyword>
<keyword evidence="3" id="KW-0862">Zinc</keyword>
<feature type="domain" description="PDZ" evidence="5">
    <location>
        <begin position="7"/>
        <end position="89"/>
    </location>
</feature>
<dbReference type="GO" id="GO:0030036">
    <property type="term" value="P:actin cytoskeleton organization"/>
    <property type="evidence" value="ECO:0007669"/>
    <property type="project" value="TreeGrafter"/>
</dbReference>
<dbReference type="PROSITE" id="PS50106">
    <property type="entry name" value="PDZ"/>
    <property type="match status" value="1"/>
</dbReference>
<evidence type="ECO:0000256" key="2">
    <source>
        <dbReference type="ARBA" id="ARBA00022490"/>
    </source>
</evidence>
<dbReference type="GO" id="GO:0061061">
    <property type="term" value="P:muscle structure development"/>
    <property type="evidence" value="ECO:0007669"/>
    <property type="project" value="TreeGrafter"/>
</dbReference>
<keyword evidence="3" id="KW-0440">LIM domain</keyword>
<dbReference type="EMBL" id="EU252441">
    <property type="protein sequence ID" value="ACD11993.1"/>
    <property type="molecule type" value="mRNA"/>
</dbReference>
<dbReference type="CDD" id="cd23068">
    <property type="entry name" value="PDZ_ZASP52-like"/>
    <property type="match status" value="1"/>
</dbReference>
<dbReference type="InterPro" id="IPR036034">
    <property type="entry name" value="PDZ_sf"/>
</dbReference>
<dbReference type="GO" id="GO:0001725">
    <property type="term" value="C:stress fiber"/>
    <property type="evidence" value="ECO:0007669"/>
    <property type="project" value="TreeGrafter"/>
</dbReference>
<name>A0A0U1S638_ISOMC</name>
<dbReference type="InterPro" id="IPR001478">
    <property type="entry name" value="PDZ"/>
</dbReference>
<dbReference type="GO" id="GO:0051371">
    <property type="term" value="F:muscle alpha-actinin binding"/>
    <property type="evidence" value="ECO:0007669"/>
    <property type="project" value="TreeGrafter"/>
</dbReference>
<dbReference type="SMART" id="SM00228">
    <property type="entry name" value="PDZ"/>
    <property type="match status" value="1"/>
</dbReference>
<evidence type="ECO:0000313" key="6">
    <source>
        <dbReference type="EMBL" id="ACD11993.1"/>
    </source>
</evidence>
<accession>A0A0U1S638</accession>
<evidence type="ECO:0000256" key="1">
    <source>
        <dbReference type="ARBA" id="ARBA00004496"/>
    </source>
</evidence>
<evidence type="ECO:0000256" key="4">
    <source>
        <dbReference type="SAM" id="MobiDB-lite"/>
    </source>
</evidence>
<evidence type="ECO:0000259" key="5">
    <source>
        <dbReference type="PROSITE" id="PS50106"/>
    </source>
</evidence>
<organism evidence="6">
    <name type="scientific">Isometrus maculatus</name>
    <name type="common">Lesser brown scorpion</name>
    <name type="synonym">Scorpio maculatus</name>
    <dbReference type="NCBI Taxonomy" id="497827"/>
    <lineage>
        <taxon>Eukaryota</taxon>
        <taxon>Metazoa</taxon>
        <taxon>Ecdysozoa</taxon>
        <taxon>Arthropoda</taxon>
        <taxon>Chelicerata</taxon>
        <taxon>Arachnida</taxon>
        <taxon>Scorpiones</taxon>
        <taxon>Buthida</taxon>
        <taxon>Buthoidea</taxon>
        <taxon>Buthidae</taxon>
        <taxon>Isometrus</taxon>
    </lineage>
</organism>
<feature type="non-terminal residue" evidence="6">
    <location>
        <position position="219"/>
    </location>
</feature>